<sequence length="179" mass="20992">MRKKISLMVILILILSGIIYLGYKLTETVWVSKEFANHLYQYPLPPETIVLEKGQFNAKNWIDGGGSGGYWNVVSFMRISSELSSTEILKYYKDTELFPYPKSDELGVELEIYFEDDQQKEEYNEGFYYRSKQENIRFISSYFNDLGEIKNEGLTDETNENTNYIIQIHSGFSYFLQID</sequence>
<evidence type="ECO:0000256" key="1">
    <source>
        <dbReference type="SAM" id="Phobius"/>
    </source>
</evidence>
<dbReference type="EMBL" id="RZNY01000047">
    <property type="protein sequence ID" value="RUT39334.1"/>
    <property type="molecule type" value="Genomic_DNA"/>
</dbReference>
<evidence type="ECO:0000313" key="2">
    <source>
        <dbReference type="EMBL" id="RUT39334.1"/>
    </source>
</evidence>
<keyword evidence="1" id="KW-1133">Transmembrane helix</keyword>
<gene>
    <name evidence="2" type="ORF">EJP82_26325</name>
</gene>
<dbReference type="AlphaFoldDB" id="A0A433XX54"/>
<keyword evidence="3" id="KW-1185">Reference proteome</keyword>
<dbReference type="RefSeq" id="WP_127195036.1">
    <property type="nucleotide sequence ID" value="NZ_RZNY01000047.1"/>
</dbReference>
<name>A0A433XX54_9BACL</name>
<dbReference type="Proteomes" id="UP000279446">
    <property type="component" value="Unassembled WGS sequence"/>
</dbReference>
<comment type="caution">
    <text evidence="2">The sequence shown here is derived from an EMBL/GenBank/DDBJ whole genome shotgun (WGS) entry which is preliminary data.</text>
</comment>
<accession>A0A433XX54</accession>
<keyword evidence="1" id="KW-0812">Transmembrane</keyword>
<protein>
    <submittedName>
        <fullName evidence="2">Uncharacterized protein</fullName>
    </submittedName>
</protein>
<proteinExistence type="predicted"/>
<organism evidence="2 3">
    <name type="scientific">Paenibacillus anaericanus</name>
    <dbReference type="NCBI Taxonomy" id="170367"/>
    <lineage>
        <taxon>Bacteria</taxon>
        <taxon>Bacillati</taxon>
        <taxon>Bacillota</taxon>
        <taxon>Bacilli</taxon>
        <taxon>Bacillales</taxon>
        <taxon>Paenibacillaceae</taxon>
        <taxon>Paenibacillus</taxon>
    </lineage>
</organism>
<evidence type="ECO:0000313" key="3">
    <source>
        <dbReference type="Proteomes" id="UP000279446"/>
    </source>
</evidence>
<feature type="transmembrane region" description="Helical" evidence="1">
    <location>
        <begin position="5"/>
        <end position="23"/>
    </location>
</feature>
<reference evidence="2 3" key="1">
    <citation type="submission" date="2018-12" db="EMBL/GenBank/DDBJ databases">
        <authorList>
            <person name="Sun L."/>
            <person name="Chen Z."/>
        </authorList>
    </citation>
    <scope>NUCLEOTIDE SEQUENCE [LARGE SCALE GENOMIC DNA]</scope>
    <source>
        <strain evidence="2 3">DSM 15890</strain>
    </source>
</reference>
<keyword evidence="1" id="KW-0472">Membrane</keyword>
<dbReference type="OrthoDB" id="2679448at2"/>